<dbReference type="GO" id="GO:0005525">
    <property type="term" value="F:GTP binding"/>
    <property type="evidence" value="ECO:0007669"/>
    <property type="project" value="UniProtKB-KW"/>
</dbReference>
<evidence type="ECO:0000256" key="2">
    <source>
        <dbReference type="ARBA" id="ARBA00023134"/>
    </source>
</evidence>
<name>A0AAD7UD75_9STRA</name>
<dbReference type="SMART" id="SM00174">
    <property type="entry name" value="RHO"/>
    <property type="match status" value="1"/>
</dbReference>
<dbReference type="Pfam" id="PF00071">
    <property type="entry name" value="Ras"/>
    <property type="match status" value="1"/>
</dbReference>
<dbReference type="Proteomes" id="UP001230188">
    <property type="component" value="Unassembled WGS sequence"/>
</dbReference>
<evidence type="ECO:0000256" key="1">
    <source>
        <dbReference type="ARBA" id="ARBA00022741"/>
    </source>
</evidence>
<dbReference type="PANTHER" id="PTHR47977">
    <property type="entry name" value="RAS-RELATED PROTEIN RAB"/>
    <property type="match status" value="1"/>
</dbReference>
<dbReference type="PROSITE" id="PS51419">
    <property type="entry name" value="RAB"/>
    <property type="match status" value="1"/>
</dbReference>
<evidence type="ECO:0000313" key="4">
    <source>
        <dbReference type="Proteomes" id="UP001230188"/>
    </source>
</evidence>
<sequence>MEGFESCVRSMETSHRSKLVLRCKVVVVGDAHVGKTALVSMFASGSFPKTYVMTAWTDFSVKEFIMAAAAADNKNNNKNNTVVELYIFDCGGQSIFNQIEANAACYENANYVIIAYDATNQSSFESCGKWLQQVAKRSQVILVETKQDLEDRRVIPPGAGAAFADAHELTFFQTTSPKSTRVL</sequence>
<dbReference type="InterPro" id="IPR050227">
    <property type="entry name" value="Rab"/>
</dbReference>
<dbReference type="InterPro" id="IPR027417">
    <property type="entry name" value="P-loop_NTPase"/>
</dbReference>
<keyword evidence="4" id="KW-1185">Reference proteome</keyword>
<protein>
    <submittedName>
        <fullName evidence="3">Uncharacterized protein</fullName>
    </submittedName>
</protein>
<accession>A0AAD7UD75</accession>
<dbReference type="PRINTS" id="PR00449">
    <property type="entry name" value="RASTRNSFRMNG"/>
</dbReference>
<dbReference type="SMART" id="SM00173">
    <property type="entry name" value="RAS"/>
    <property type="match status" value="1"/>
</dbReference>
<comment type="caution">
    <text evidence="3">The sequence shown here is derived from an EMBL/GenBank/DDBJ whole genome shotgun (WGS) entry which is preliminary data.</text>
</comment>
<reference evidence="3" key="1">
    <citation type="submission" date="2023-01" db="EMBL/GenBank/DDBJ databases">
        <title>Metagenome sequencing of chrysophaentin producing Chrysophaeum taylorii.</title>
        <authorList>
            <person name="Davison J."/>
            <person name="Bewley C."/>
        </authorList>
    </citation>
    <scope>NUCLEOTIDE SEQUENCE</scope>
    <source>
        <strain evidence="3">NIES-1699</strain>
    </source>
</reference>
<dbReference type="Gene3D" id="3.40.50.300">
    <property type="entry name" value="P-loop containing nucleotide triphosphate hydrolases"/>
    <property type="match status" value="1"/>
</dbReference>
<dbReference type="PROSITE" id="PS51421">
    <property type="entry name" value="RAS"/>
    <property type="match status" value="1"/>
</dbReference>
<evidence type="ECO:0000313" key="3">
    <source>
        <dbReference type="EMBL" id="KAJ8602723.1"/>
    </source>
</evidence>
<dbReference type="SUPFAM" id="SSF52540">
    <property type="entry name" value="P-loop containing nucleoside triphosphate hydrolases"/>
    <property type="match status" value="1"/>
</dbReference>
<dbReference type="SMART" id="SM00175">
    <property type="entry name" value="RAB"/>
    <property type="match status" value="1"/>
</dbReference>
<dbReference type="EMBL" id="JAQMWT010000370">
    <property type="protein sequence ID" value="KAJ8602723.1"/>
    <property type="molecule type" value="Genomic_DNA"/>
</dbReference>
<organism evidence="3 4">
    <name type="scientific">Chrysophaeum taylorii</name>
    <dbReference type="NCBI Taxonomy" id="2483200"/>
    <lineage>
        <taxon>Eukaryota</taxon>
        <taxon>Sar</taxon>
        <taxon>Stramenopiles</taxon>
        <taxon>Ochrophyta</taxon>
        <taxon>Pelagophyceae</taxon>
        <taxon>Pelagomonadales</taxon>
        <taxon>Pelagomonadaceae</taxon>
        <taxon>Chrysophaeum</taxon>
    </lineage>
</organism>
<dbReference type="AlphaFoldDB" id="A0AAD7UD75"/>
<keyword evidence="1" id="KW-0547">Nucleotide-binding</keyword>
<dbReference type="GO" id="GO:0003924">
    <property type="term" value="F:GTPase activity"/>
    <property type="evidence" value="ECO:0007669"/>
    <property type="project" value="InterPro"/>
</dbReference>
<keyword evidence="2" id="KW-0342">GTP-binding</keyword>
<dbReference type="InterPro" id="IPR001806">
    <property type="entry name" value="Small_GTPase"/>
</dbReference>
<proteinExistence type="predicted"/>
<gene>
    <name evidence="3" type="ORF">CTAYLR_003774</name>
</gene>